<dbReference type="InterPro" id="IPR037171">
    <property type="entry name" value="NagB/RpiA_transferase-like"/>
</dbReference>
<dbReference type="Gene3D" id="3.40.50.1360">
    <property type="match status" value="1"/>
</dbReference>
<dbReference type="Pfam" id="PF01182">
    <property type="entry name" value="Glucosamine_iso"/>
    <property type="match status" value="1"/>
</dbReference>
<dbReference type="AlphaFoldDB" id="A0A0F9JJ67"/>
<comment type="caution">
    <text evidence="2">The sequence shown here is derived from an EMBL/GenBank/DDBJ whole genome shotgun (WGS) entry which is preliminary data.</text>
</comment>
<dbReference type="SUPFAM" id="SSF100950">
    <property type="entry name" value="NagB/RpiA/CoA transferase-like"/>
    <property type="match status" value="1"/>
</dbReference>
<proteinExistence type="predicted"/>
<reference evidence="2" key="1">
    <citation type="journal article" date="2015" name="Nature">
        <title>Complex archaea that bridge the gap between prokaryotes and eukaryotes.</title>
        <authorList>
            <person name="Spang A."/>
            <person name="Saw J.H."/>
            <person name="Jorgensen S.L."/>
            <person name="Zaremba-Niedzwiedzka K."/>
            <person name="Martijn J."/>
            <person name="Lind A.E."/>
            <person name="van Eijk R."/>
            <person name="Schleper C."/>
            <person name="Guy L."/>
            <person name="Ettema T.J."/>
        </authorList>
    </citation>
    <scope>NUCLEOTIDE SEQUENCE</scope>
</reference>
<sequence length="59" mass="6355">GQDIGRITLSRRVLQGAMSKHLIIFGEEKRAALERAMTLSALEAPVGAVLTDAKVHWAA</sequence>
<dbReference type="GO" id="GO:0005975">
    <property type="term" value="P:carbohydrate metabolic process"/>
    <property type="evidence" value="ECO:0007669"/>
    <property type="project" value="InterPro"/>
</dbReference>
<accession>A0A0F9JJ67</accession>
<evidence type="ECO:0000313" key="2">
    <source>
        <dbReference type="EMBL" id="KKM69648.1"/>
    </source>
</evidence>
<evidence type="ECO:0000259" key="1">
    <source>
        <dbReference type="Pfam" id="PF01182"/>
    </source>
</evidence>
<gene>
    <name evidence="2" type="ORF">LCGC14_1448620</name>
</gene>
<dbReference type="InterPro" id="IPR006148">
    <property type="entry name" value="Glc/Gal-6P_isomerase"/>
</dbReference>
<name>A0A0F9JJ67_9ZZZZ</name>
<feature type="domain" description="Glucosamine/galactosamine-6-phosphate isomerase" evidence="1">
    <location>
        <begin position="6"/>
        <end position="57"/>
    </location>
</feature>
<organism evidence="2">
    <name type="scientific">marine sediment metagenome</name>
    <dbReference type="NCBI Taxonomy" id="412755"/>
    <lineage>
        <taxon>unclassified sequences</taxon>
        <taxon>metagenomes</taxon>
        <taxon>ecological metagenomes</taxon>
    </lineage>
</organism>
<protein>
    <recommendedName>
        <fullName evidence="1">Glucosamine/galactosamine-6-phosphate isomerase domain-containing protein</fullName>
    </recommendedName>
</protein>
<dbReference type="EMBL" id="LAZR01009952">
    <property type="protein sequence ID" value="KKM69648.1"/>
    <property type="molecule type" value="Genomic_DNA"/>
</dbReference>
<feature type="non-terminal residue" evidence="2">
    <location>
        <position position="1"/>
    </location>
</feature>